<proteinExistence type="predicted"/>
<dbReference type="PANTHER" id="PTHR33220">
    <property type="entry name" value="BNAA09G04420D PROTEIN"/>
    <property type="match status" value="1"/>
</dbReference>
<feature type="compositionally biased region" description="Polar residues" evidence="1">
    <location>
        <begin position="582"/>
        <end position="594"/>
    </location>
</feature>
<accession>A0A834VX55</accession>
<comment type="caution">
    <text evidence="3">The sequence shown here is derived from an EMBL/GenBank/DDBJ whole genome shotgun (WGS) entry which is preliminary data.</text>
</comment>
<feature type="region of interest" description="Disordered" evidence="1">
    <location>
        <begin position="402"/>
        <end position="446"/>
    </location>
</feature>
<dbReference type="EMBL" id="JAAIUW010000351">
    <property type="protein sequence ID" value="KAF7800521.1"/>
    <property type="molecule type" value="Genomic_DNA"/>
</dbReference>
<dbReference type="Proteomes" id="UP000634136">
    <property type="component" value="Unassembled WGS sequence"/>
</dbReference>
<evidence type="ECO:0000313" key="4">
    <source>
        <dbReference type="Proteomes" id="UP000634136"/>
    </source>
</evidence>
<evidence type="ECO:0000313" key="2">
    <source>
        <dbReference type="EMBL" id="KAF7800521.1"/>
    </source>
</evidence>
<gene>
    <name evidence="3" type="ORF">G2W53_044886</name>
    <name evidence="2" type="ORF">G2W53_045067</name>
</gene>
<sequence>MRRRPSAASFLEGLWPLRPRKFEAITGIPSKRESSARVDYVPALCTHRPSLLPIEWSGEVFGSRRRGRIIVVASQTGPLANWLKHSRGGRRAACVALSPPLGARVLTIASGNPNKNPGAGCAKEMKLTCVASANRRRFLSGAVTKMKLKMTLGNGYLGSRIDEERATRCLGGIWPPVIRALRMAEKGACAGQSPRSTVDEQMPRDRPCVGCPYGWASGEASSAADRAQVPWKGAPERVRAPSCPDPVAPRGAVGESGCLGMQPQSGADGGWRCVPVGCGTALAGLPIGSGCGPMQITAAAQAQAVDMPVETSSSRLWMAARAVWRASAPARSWRRPAGSPFGPIAGARVRVLSGRRGCSVEPRHGIESSKWAIFGKQNWRCGMNRKPGYGAELRANLDPTKGVGRLRQQDGGHGSRNPLRRRGGRCKTWGASPGGAAAGADLGGSSKYSNENFEGRRGERFHVNGTCTWGVRRRRRGPREEFSFLFNSLPTLETAQPEVGSSGWKSTARRVVSGAPPAALENPEDRVPPTPGRTHNRIRSPSPEPVGCRWTARAAPAARAGRRVPAGGRTGNGPFGVPSPGVEQSTQNCETTAKGTGLAESAGKEDPVELDSSPTL</sequence>
<dbReference type="OrthoDB" id="1721742at2759"/>
<evidence type="ECO:0000313" key="3">
    <source>
        <dbReference type="EMBL" id="KAF7801168.1"/>
    </source>
</evidence>
<feature type="region of interest" description="Disordered" evidence="1">
    <location>
        <begin position="514"/>
        <end position="616"/>
    </location>
</feature>
<keyword evidence="4" id="KW-1185">Reference proteome</keyword>
<organism evidence="3 4">
    <name type="scientific">Senna tora</name>
    <dbReference type="NCBI Taxonomy" id="362788"/>
    <lineage>
        <taxon>Eukaryota</taxon>
        <taxon>Viridiplantae</taxon>
        <taxon>Streptophyta</taxon>
        <taxon>Embryophyta</taxon>
        <taxon>Tracheophyta</taxon>
        <taxon>Spermatophyta</taxon>
        <taxon>Magnoliopsida</taxon>
        <taxon>eudicotyledons</taxon>
        <taxon>Gunneridae</taxon>
        <taxon>Pentapetalae</taxon>
        <taxon>rosids</taxon>
        <taxon>fabids</taxon>
        <taxon>Fabales</taxon>
        <taxon>Fabaceae</taxon>
        <taxon>Caesalpinioideae</taxon>
        <taxon>Cassia clade</taxon>
        <taxon>Senna</taxon>
    </lineage>
</organism>
<name>A0A834VX55_9FABA</name>
<protein>
    <submittedName>
        <fullName evidence="3">Atp synthase subunit beta</fullName>
    </submittedName>
</protein>
<feature type="compositionally biased region" description="Low complexity" evidence="1">
    <location>
        <begin position="551"/>
        <end position="567"/>
    </location>
</feature>
<dbReference type="EMBL" id="JAAIUW010000019">
    <property type="protein sequence ID" value="KAF7801168.1"/>
    <property type="molecule type" value="Genomic_DNA"/>
</dbReference>
<reference evidence="3" key="1">
    <citation type="submission" date="2020-09" db="EMBL/GenBank/DDBJ databases">
        <title>Genome-Enabled Discovery of Anthraquinone Biosynthesis in Senna tora.</title>
        <authorList>
            <person name="Kang S.-H."/>
            <person name="Pandey R.P."/>
            <person name="Lee C.-M."/>
            <person name="Sim J.-S."/>
            <person name="Jeong J.-T."/>
            <person name="Choi B.-S."/>
            <person name="Jung M."/>
            <person name="Ginzburg D."/>
            <person name="Zhao K."/>
            <person name="Won S.Y."/>
            <person name="Oh T.-J."/>
            <person name="Yu Y."/>
            <person name="Kim N.-H."/>
            <person name="Lee O.R."/>
            <person name="Lee T.-H."/>
            <person name="Bashyal P."/>
            <person name="Kim T.-S."/>
            <person name="Lee W.-H."/>
            <person name="Kawkins C."/>
            <person name="Kim C.-K."/>
            <person name="Kim J.S."/>
            <person name="Ahn B.O."/>
            <person name="Rhee S.Y."/>
            <person name="Sohng J.K."/>
        </authorList>
    </citation>
    <scope>NUCLEOTIDE SEQUENCE</scope>
    <source>
        <tissue evidence="3">Leaf</tissue>
    </source>
</reference>
<dbReference type="PANTHER" id="PTHR33220:SF5">
    <property type="entry name" value="RRNA INTRON-ENCODED HOMING ENDONUCLEASE"/>
    <property type="match status" value="1"/>
</dbReference>
<evidence type="ECO:0000256" key="1">
    <source>
        <dbReference type="SAM" id="MobiDB-lite"/>
    </source>
</evidence>
<dbReference type="AlphaFoldDB" id="A0A834VX55"/>